<dbReference type="SUPFAM" id="SSF56935">
    <property type="entry name" value="Porins"/>
    <property type="match status" value="1"/>
</dbReference>
<dbReference type="InterPro" id="IPR039426">
    <property type="entry name" value="TonB-dep_rcpt-like"/>
</dbReference>
<dbReference type="InterPro" id="IPR036942">
    <property type="entry name" value="Beta-barrel_TonB_sf"/>
</dbReference>
<dbReference type="Pfam" id="PF07715">
    <property type="entry name" value="Plug"/>
    <property type="match status" value="1"/>
</dbReference>
<dbReference type="InterPro" id="IPR037066">
    <property type="entry name" value="Plug_dom_sf"/>
</dbReference>
<evidence type="ECO:0000313" key="9">
    <source>
        <dbReference type="EMBL" id="NII07735.1"/>
    </source>
</evidence>
<feature type="domain" description="TonB-dependent receptor plug" evidence="8">
    <location>
        <begin position="135"/>
        <end position="232"/>
    </location>
</feature>
<dbReference type="InterPro" id="IPR013784">
    <property type="entry name" value="Carb-bd-like_fold"/>
</dbReference>
<evidence type="ECO:0000256" key="7">
    <source>
        <dbReference type="SAM" id="SignalP"/>
    </source>
</evidence>
<evidence type="ECO:0000256" key="6">
    <source>
        <dbReference type="ARBA" id="ARBA00023237"/>
    </source>
</evidence>
<comment type="subcellular location">
    <subcellularLocation>
        <location evidence="1">Cell outer membrane</location>
        <topology evidence="1">Multi-pass membrane protein</topology>
    </subcellularLocation>
</comment>
<keyword evidence="10" id="KW-1185">Reference proteome</keyword>
<dbReference type="PANTHER" id="PTHR30069:SF46">
    <property type="entry name" value="OAR PROTEIN"/>
    <property type="match status" value="1"/>
</dbReference>
<organism evidence="9 10">
    <name type="scientific">Luteibacter anthropi</name>
    <dbReference type="NCBI Taxonomy" id="564369"/>
    <lineage>
        <taxon>Bacteria</taxon>
        <taxon>Pseudomonadati</taxon>
        <taxon>Pseudomonadota</taxon>
        <taxon>Gammaproteobacteria</taxon>
        <taxon>Lysobacterales</taxon>
        <taxon>Rhodanobacteraceae</taxon>
        <taxon>Luteibacter</taxon>
    </lineage>
</organism>
<keyword evidence="3" id="KW-1134">Transmembrane beta strand</keyword>
<dbReference type="Pfam" id="PF13620">
    <property type="entry name" value="CarboxypepD_reg"/>
    <property type="match status" value="1"/>
</dbReference>
<feature type="chain" id="PRO_5031468089" evidence="7">
    <location>
        <begin position="28"/>
        <end position="1009"/>
    </location>
</feature>
<accession>A0A7X5UC53</accession>
<keyword evidence="5" id="KW-0472">Membrane</keyword>
<dbReference type="GO" id="GO:0044718">
    <property type="term" value="P:siderophore transmembrane transport"/>
    <property type="evidence" value="ECO:0007669"/>
    <property type="project" value="TreeGrafter"/>
</dbReference>
<evidence type="ECO:0000256" key="2">
    <source>
        <dbReference type="ARBA" id="ARBA00022448"/>
    </source>
</evidence>
<dbReference type="GO" id="GO:0009279">
    <property type="term" value="C:cell outer membrane"/>
    <property type="evidence" value="ECO:0007669"/>
    <property type="project" value="UniProtKB-SubCell"/>
</dbReference>
<dbReference type="AlphaFoldDB" id="A0A7X5UC53"/>
<evidence type="ECO:0000256" key="3">
    <source>
        <dbReference type="ARBA" id="ARBA00022452"/>
    </source>
</evidence>
<keyword evidence="7" id="KW-0732">Signal</keyword>
<sequence>MISSTMLKRTALVSALATCMLAGTAYAQSTVGDIYGAASASQTIQIQNLGSGAVRTVTVGEDGRYRASSLPVGNYRINVQQNGQTVTTRDINVIAGQSSQVNFTAPAAENASAQALDTVTVSANALASIDVASVESRTSFTADQLDKLPVPRNVVDVAALTPGTTKGDSRLGNLPSFGGASVAENSYYVNGFNVTNLYNNLSFSEVPFQAIQQLDVQTGGYGAQYGFSTGGVTSVITKRGTNEWKGGASWVYTPAWARENEDKTYRKNGTLFRNYDRNSNNDNVYSAWLGGALVKDKLFFYGIFQSHKASETLYPTAPGTGKGNSTQAAQRNTYSDPFYLIKLDWNINDSNILEYTGMNNTKHTTNNYFTANYGADGVPSTTNYRGQRRVKTGGDVNIFKYTSYITDDLTATAQWGKMKSKNSSDYISPSGIHTRYNGDINGPRTGCPYVLDRRDSANNGTSQPYGSCYTASTTDIFNGEDQRTAWRIDLDWKIGDHDIAGGFSKENWRSTGGQSYAGGVLYYYQTDTDGALYNQKGRDFVQVQNYRTGGSVRVEQKSWYLQDNWQVSDKFLAYIGVRNDSFNNQNGDGKNFVRQGNIWQPRLGFSWDLFGDSTTKIFGTAGRYSLPIAANVALRAATASYYTQQDFNYGQVNERGEPVLGSALGPVKIVNGENGTTPDPRSVASRDLKPYSQDEYILGVQHRITSDNDFVNDWVVGAKAIYRRLNNAIDDTCDWRPFYAYGQSLGLDVGPNKFTPPSNMPGCYIYNPGSKLTLDVDLDGSGQLRNVTIPGNKFGPKAKRSYQSVVLTAEKATDKWYVNASYTWAKNYGNTEGLVKSDNAQTDTGTTSAFDYPELMNGSNGWLPNDRRHSFKMYGGYKFTPEWSVGLNMLVESGRPSSCFGGGSGIPYGIEGYQSSYFYCEGKVDQRGHGKRLPWTWTLSPNVVYTPAYAKGVTVQLDAINVLNNSKPIAINEIGEAAGQKLYTSTYRVPTYYQTPRYFRLMVQYDFSL</sequence>
<dbReference type="Gene3D" id="2.170.130.10">
    <property type="entry name" value="TonB-dependent receptor, plug domain"/>
    <property type="match status" value="1"/>
</dbReference>
<feature type="signal peptide" evidence="7">
    <location>
        <begin position="1"/>
        <end position="27"/>
    </location>
</feature>
<evidence type="ECO:0000259" key="8">
    <source>
        <dbReference type="Pfam" id="PF07715"/>
    </source>
</evidence>
<dbReference type="InterPro" id="IPR012910">
    <property type="entry name" value="Plug_dom"/>
</dbReference>
<dbReference type="Proteomes" id="UP000490980">
    <property type="component" value="Unassembled WGS sequence"/>
</dbReference>
<evidence type="ECO:0000256" key="5">
    <source>
        <dbReference type="ARBA" id="ARBA00023136"/>
    </source>
</evidence>
<dbReference type="Gene3D" id="2.40.170.20">
    <property type="entry name" value="TonB-dependent receptor, beta-barrel domain"/>
    <property type="match status" value="1"/>
</dbReference>
<dbReference type="EMBL" id="JAARLZ010000008">
    <property type="protein sequence ID" value="NII07735.1"/>
    <property type="molecule type" value="Genomic_DNA"/>
</dbReference>
<dbReference type="GO" id="GO:0015344">
    <property type="term" value="F:siderophore uptake transmembrane transporter activity"/>
    <property type="evidence" value="ECO:0007669"/>
    <property type="project" value="TreeGrafter"/>
</dbReference>
<gene>
    <name evidence="9" type="ORF">HBF25_15220</name>
</gene>
<keyword evidence="4" id="KW-0812">Transmembrane</keyword>
<protein>
    <submittedName>
        <fullName evidence="9">TonB-dependent receptor</fullName>
    </submittedName>
</protein>
<dbReference type="PANTHER" id="PTHR30069">
    <property type="entry name" value="TONB-DEPENDENT OUTER MEMBRANE RECEPTOR"/>
    <property type="match status" value="1"/>
</dbReference>
<evidence type="ECO:0000256" key="4">
    <source>
        <dbReference type="ARBA" id="ARBA00022692"/>
    </source>
</evidence>
<dbReference type="GO" id="GO:0030246">
    <property type="term" value="F:carbohydrate binding"/>
    <property type="evidence" value="ECO:0007669"/>
    <property type="project" value="InterPro"/>
</dbReference>
<name>A0A7X5UC53_9GAMM</name>
<keyword evidence="6" id="KW-0998">Cell outer membrane</keyword>
<reference evidence="9 10" key="1">
    <citation type="submission" date="2020-03" db="EMBL/GenBank/DDBJ databases">
        <authorList>
            <person name="Lai Q."/>
        </authorList>
    </citation>
    <scope>NUCLEOTIDE SEQUENCE [LARGE SCALE GENOMIC DNA]</scope>
    <source>
        <strain evidence="9 10">CCUG 25036</strain>
    </source>
</reference>
<dbReference type="SUPFAM" id="SSF49452">
    <property type="entry name" value="Starch-binding domain-like"/>
    <property type="match status" value="1"/>
</dbReference>
<dbReference type="RefSeq" id="WP_166949871.1">
    <property type="nucleotide sequence ID" value="NZ_JAARLZ010000008.1"/>
</dbReference>
<evidence type="ECO:0000313" key="10">
    <source>
        <dbReference type="Proteomes" id="UP000490980"/>
    </source>
</evidence>
<keyword evidence="2" id="KW-0813">Transport</keyword>
<proteinExistence type="predicted"/>
<keyword evidence="9" id="KW-0675">Receptor</keyword>
<evidence type="ECO:0000256" key="1">
    <source>
        <dbReference type="ARBA" id="ARBA00004571"/>
    </source>
</evidence>
<dbReference type="Gene3D" id="2.60.40.1120">
    <property type="entry name" value="Carboxypeptidase-like, regulatory domain"/>
    <property type="match status" value="1"/>
</dbReference>
<comment type="caution">
    <text evidence="9">The sequence shown here is derived from an EMBL/GenBank/DDBJ whole genome shotgun (WGS) entry which is preliminary data.</text>
</comment>